<dbReference type="AlphaFoldDB" id="A0AAN7U383"/>
<evidence type="ECO:0000313" key="4">
    <source>
        <dbReference type="Proteomes" id="UP001344447"/>
    </source>
</evidence>
<protein>
    <submittedName>
        <fullName evidence="3">Uncharacterized protein</fullName>
    </submittedName>
</protein>
<dbReference type="GO" id="GO:0003824">
    <property type="term" value="F:catalytic activity"/>
    <property type="evidence" value="ECO:0007669"/>
    <property type="project" value="InterPro"/>
</dbReference>
<dbReference type="Proteomes" id="UP001344447">
    <property type="component" value="Unassembled WGS sequence"/>
</dbReference>
<dbReference type="PANTHER" id="PTHR10362">
    <property type="entry name" value="HISTIDINE AMMONIA-LYASE"/>
    <property type="match status" value="1"/>
</dbReference>
<reference evidence="3 4" key="1">
    <citation type="submission" date="2023-11" db="EMBL/GenBank/DDBJ databases">
        <title>Dfirmibasis_genome.</title>
        <authorList>
            <person name="Edelbroek B."/>
            <person name="Kjellin J."/>
            <person name="Jerlstrom-Hultqvist J."/>
            <person name="Soderbom F."/>
        </authorList>
    </citation>
    <scope>NUCLEOTIDE SEQUENCE [LARGE SCALE GENOMIC DNA]</scope>
    <source>
        <strain evidence="3 4">TNS-C-14</strain>
    </source>
</reference>
<evidence type="ECO:0000256" key="2">
    <source>
        <dbReference type="SAM" id="MobiDB-lite"/>
    </source>
</evidence>
<comment type="similarity">
    <text evidence="1">Belongs to the PAL/histidase family.</text>
</comment>
<dbReference type="InterPro" id="IPR024083">
    <property type="entry name" value="Fumarase/histidase_N"/>
</dbReference>
<dbReference type="EMBL" id="JAVFKY010000002">
    <property type="protein sequence ID" value="KAK5580763.1"/>
    <property type="molecule type" value="Genomic_DNA"/>
</dbReference>
<dbReference type="Gene3D" id="1.10.275.10">
    <property type="entry name" value="Fumarase/aspartase (N-terminal domain)"/>
    <property type="match status" value="1"/>
</dbReference>
<feature type="region of interest" description="Disordered" evidence="2">
    <location>
        <begin position="376"/>
        <end position="406"/>
    </location>
</feature>
<keyword evidence="4" id="KW-1185">Reference proteome</keyword>
<organism evidence="3 4">
    <name type="scientific">Dictyostelium firmibasis</name>
    <dbReference type="NCBI Taxonomy" id="79012"/>
    <lineage>
        <taxon>Eukaryota</taxon>
        <taxon>Amoebozoa</taxon>
        <taxon>Evosea</taxon>
        <taxon>Eumycetozoa</taxon>
        <taxon>Dictyostelia</taxon>
        <taxon>Dictyosteliales</taxon>
        <taxon>Dictyosteliaceae</taxon>
        <taxon>Dictyostelium</taxon>
    </lineage>
</organism>
<name>A0AAN7U383_9MYCE</name>
<proteinExistence type="inferred from homology"/>
<dbReference type="InterPro" id="IPR001106">
    <property type="entry name" value="Aromatic_Lyase"/>
</dbReference>
<dbReference type="SUPFAM" id="SSF48557">
    <property type="entry name" value="L-aspartase-like"/>
    <property type="match status" value="1"/>
</dbReference>
<dbReference type="Gene3D" id="1.20.200.10">
    <property type="entry name" value="Fumarase/aspartase (Central domain)"/>
    <property type="match status" value="1"/>
</dbReference>
<evidence type="ECO:0000256" key="1">
    <source>
        <dbReference type="ARBA" id="ARBA00007238"/>
    </source>
</evidence>
<accession>A0AAN7U383</accession>
<sequence>MEPEIIISTNNLSIKQVVLFANKKVGFFIGDKTIARVKEYRNNLITKLQENKNKYDIKNYVYNENGKDLKNSLSIINNNINKFNESSDEMKLSNDEIKIDQEQVKNHDQLPQEKSDNNNNIYKNMFKNNTNNNINNCNLKNNLNEYLIIENSSIVSNEYIPDKVLRASLLIQLNLLSSGTSGISLSTLDSLIRRLKADNLPLVIDNCSNGNSDSNSLAQSSLSLFGKSIALPNGKIPKVPYPFYSGGCEMEINNNSNNNNNNNDEQACGSNGNIINTIDFLENEQLSIQETNSLIHGNFITLASGALTLNDISCFLNGLDTSAAFAMEAYRANLNSLNSLVSKVHNQTGQVQCSNNFQNILNFSKLWSTCGINNNNNNNNNNENGKESTLIDDDNNNSSNGNQTPQLLKDKKCNIIDPMSFRNVSQIHGAAYSSYDWCYGIFEKEINLCVDNPLIQTNEDNGLPYTNGNMDTGLLSLSMDTLRLSLCRCVQAQAQRISKLPWSEFNNFQNFNSSSSVGSKLHSIEQQKNFHYQILNLCKIASSIVSNIQQLSQPVLTQQSGMQLWEGFEDTSSQAPLSIKNTKQLIEQGWKLITIEIIISMYCIKQRNIPVGSIGFGLRSLFNSIHPLLPWSTSPPILHSPPLDTDQTSSSFINTPLTPSQILDTRSIQEIIKNYICDN</sequence>
<evidence type="ECO:0000313" key="3">
    <source>
        <dbReference type="EMBL" id="KAK5580763.1"/>
    </source>
</evidence>
<comment type="caution">
    <text evidence="3">The sequence shown here is derived from an EMBL/GenBank/DDBJ whole genome shotgun (WGS) entry which is preliminary data.</text>
</comment>
<dbReference type="Pfam" id="PF00221">
    <property type="entry name" value="Lyase_aromatic"/>
    <property type="match status" value="1"/>
</dbReference>
<dbReference type="InterPro" id="IPR008948">
    <property type="entry name" value="L-Aspartase-like"/>
</dbReference>
<gene>
    <name evidence="3" type="ORF">RB653_000787</name>
</gene>